<dbReference type="InterPro" id="IPR027417">
    <property type="entry name" value="P-loop_NTPase"/>
</dbReference>
<dbReference type="InterPro" id="IPR004044">
    <property type="entry name" value="KH_dom_type_2"/>
</dbReference>
<evidence type="ECO:0000256" key="6">
    <source>
        <dbReference type="ARBA" id="ARBA00023134"/>
    </source>
</evidence>
<dbReference type="NCBIfam" id="TIGR00436">
    <property type="entry name" value="era"/>
    <property type="match status" value="1"/>
</dbReference>
<evidence type="ECO:0000256" key="10">
    <source>
        <dbReference type="RuleBase" id="RU003761"/>
    </source>
</evidence>
<sequence>MTKKHVPDEKGERMKKDFKSGFVTLIGRPNVGKSTLMNHLIGQKIAITSNKPQTTRNRIQTVLTLQDGQIVFVDTPGIHKAKNKLGEYMVNIAERTLNEVDVVLWLVEPSTFIGAGERHIAEQLKKVNTPVILVINKVDMVKKEEILEAISAYKDIYDFAEIVPVSARNGDNTDELMSVVMKYLPYGPQFYDEDTVTDQPERQIVAELIREKALHSLNEEIPHGIAVAVDSMKRNRKVMHIDATIICERDSHKGIIIGKQGNMLKKIGSTARFEIEKMLGCQVNLKLWVKVKKDWRDSEFLMKNFGYREDE</sequence>
<feature type="binding site" evidence="8">
    <location>
        <begin position="74"/>
        <end position="78"/>
    </location>
    <ligand>
        <name>GTP</name>
        <dbReference type="ChEBI" id="CHEBI:37565"/>
    </ligand>
</feature>
<keyword evidence="7 8" id="KW-0472">Membrane</keyword>
<comment type="function">
    <text evidence="8">An essential GTPase that binds both GDP and GTP, with rapid nucleotide exchange. Plays a role in 16S rRNA processing and 30S ribosomal subunit biogenesis and possibly also in cell cycle regulation and energy metabolism.</text>
</comment>
<feature type="region of interest" description="G4" evidence="9">
    <location>
        <begin position="136"/>
        <end position="139"/>
    </location>
</feature>
<dbReference type="eggNOG" id="COG1159">
    <property type="taxonomic scope" value="Bacteria"/>
</dbReference>
<proteinExistence type="inferred from homology"/>
<keyword evidence="8" id="KW-1003">Cell membrane</keyword>
<dbReference type="PANTHER" id="PTHR42698">
    <property type="entry name" value="GTPASE ERA"/>
    <property type="match status" value="1"/>
</dbReference>
<evidence type="ECO:0000256" key="9">
    <source>
        <dbReference type="PROSITE-ProRule" id="PRU01050"/>
    </source>
</evidence>
<dbReference type="InterPro" id="IPR030388">
    <property type="entry name" value="G_ERA_dom"/>
</dbReference>
<dbReference type="AlphaFoldDB" id="C0C4Q8"/>
<evidence type="ECO:0000256" key="4">
    <source>
        <dbReference type="ARBA" id="ARBA00022741"/>
    </source>
</evidence>
<dbReference type="HOGENOM" id="CLU_038009_1_0_9"/>
<feature type="region of interest" description="G5" evidence="9">
    <location>
        <begin position="165"/>
        <end position="167"/>
    </location>
</feature>
<dbReference type="Pfam" id="PF01926">
    <property type="entry name" value="MMR_HSR1"/>
    <property type="match status" value="1"/>
</dbReference>
<dbReference type="PROSITE" id="PS50823">
    <property type="entry name" value="KH_TYPE_2"/>
    <property type="match status" value="1"/>
</dbReference>
<keyword evidence="8" id="KW-0699">rRNA-binding</keyword>
<protein>
    <recommendedName>
        <fullName evidence="2 8">GTPase Era</fullName>
    </recommendedName>
</protein>
<dbReference type="GO" id="GO:0000028">
    <property type="term" value="P:ribosomal small subunit assembly"/>
    <property type="evidence" value="ECO:0007669"/>
    <property type="project" value="TreeGrafter"/>
</dbReference>
<evidence type="ECO:0000256" key="8">
    <source>
        <dbReference type="HAMAP-Rule" id="MF_00367"/>
    </source>
</evidence>
<organism evidence="13 14">
    <name type="scientific">[Clostridium] hylemonae DSM 15053</name>
    <dbReference type="NCBI Taxonomy" id="553973"/>
    <lineage>
        <taxon>Bacteria</taxon>
        <taxon>Bacillati</taxon>
        <taxon>Bacillota</taxon>
        <taxon>Clostridia</taxon>
        <taxon>Lachnospirales</taxon>
        <taxon>Lachnospiraceae</taxon>
    </lineage>
</organism>
<comment type="caution">
    <text evidence="13">The sequence shown here is derived from an EMBL/GenBank/DDBJ whole genome shotgun (WGS) entry which is preliminary data.</text>
</comment>
<comment type="similarity">
    <text evidence="1 8 9 10">Belongs to the TRAFAC class TrmE-Era-EngA-EngB-Septin-like GTPase superfamily. Era GTPase family.</text>
</comment>
<dbReference type="EMBL" id="ABYI02000034">
    <property type="protein sequence ID" value="EEG73051.1"/>
    <property type="molecule type" value="Genomic_DNA"/>
</dbReference>
<dbReference type="STRING" id="553973.CLOHYLEM_07074"/>
<dbReference type="SUPFAM" id="SSF52540">
    <property type="entry name" value="P-loop containing nucleoside triphosphate hydrolases"/>
    <property type="match status" value="1"/>
</dbReference>
<dbReference type="Gene3D" id="3.40.50.300">
    <property type="entry name" value="P-loop containing nucleotide triphosphate hydrolases"/>
    <property type="match status" value="1"/>
</dbReference>
<evidence type="ECO:0000256" key="3">
    <source>
        <dbReference type="ARBA" id="ARBA00022517"/>
    </source>
</evidence>
<dbReference type="PANTHER" id="PTHR42698:SF1">
    <property type="entry name" value="GTPASE ERA, MITOCHONDRIAL"/>
    <property type="match status" value="1"/>
</dbReference>
<dbReference type="HAMAP" id="MF_00367">
    <property type="entry name" value="GTPase_Era"/>
    <property type="match status" value="1"/>
</dbReference>
<feature type="binding site" evidence="8">
    <location>
        <begin position="27"/>
        <end position="34"/>
    </location>
    <ligand>
        <name>GTP</name>
        <dbReference type="ChEBI" id="CHEBI:37565"/>
    </ligand>
</feature>
<evidence type="ECO:0000313" key="13">
    <source>
        <dbReference type="EMBL" id="EEG73051.1"/>
    </source>
</evidence>
<dbReference type="InterPro" id="IPR006073">
    <property type="entry name" value="GTP-bd"/>
</dbReference>
<feature type="region of interest" description="G1" evidence="9">
    <location>
        <begin position="27"/>
        <end position="34"/>
    </location>
</feature>
<dbReference type="PRINTS" id="PR00449">
    <property type="entry name" value="RASTRNSFRMNG"/>
</dbReference>
<dbReference type="PROSITE" id="PS51713">
    <property type="entry name" value="G_ERA"/>
    <property type="match status" value="1"/>
</dbReference>
<name>C0C4Q8_9FIRM</name>
<feature type="domain" description="Era-type G" evidence="12">
    <location>
        <begin position="19"/>
        <end position="186"/>
    </location>
</feature>
<dbReference type="FunFam" id="3.40.50.300:FF:000094">
    <property type="entry name" value="GTPase Era"/>
    <property type="match status" value="1"/>
</dbReference>
<accession>C0C4Q8</accession>
<evidence type="ECO:0000256" key="2">
    <source>
        <dbReference type="ARBA" id="ARBA00020484"/>
    </source>
</evidence>
<dbReference type="GO" id="GO:0003924">
    <property type="term" value="F:GTPase activity"/>
    <property type="evidence" value="ECO:0007669"/>
    <property type="project" value="UniProtKB-UniRule"/>
</dbReference>
<dbReference type="Pfam" id="PF07650">
    <property type="entry name" value="KH_2"/>
    <property type="match status" value="1"/>
</dbReference>
<gene>
    <name evidence="8 13" type="primary">era</name>
    <name evidence="13" type="ORF">CLOHYLEM_07074</name>
</gene>
<dbReference type="GO" id="GO:0043024">
    <property type="term" value="F:ribosomal small subunit binding"/>
    <property type="evidence" value="ECO:0007669"/>
    <property type="project" value="TreeGrafter"/>
</dbReference>
<evidence type="ECO:0000259" key="11">
    <source>
        <dbReference type="PROSITE" id="PS50823"/>
    </source>
</evidence>
<reference evidence="13" key="2">
    <citation type="submission" date="2013-06" db="EMBL/GenBank/DDBJ databases">
        <title>Draft genome sequence of Clostridium hylemonae (DSM 15053).</title>
        <authorList>
            <person name="Sudarsanam P."/>
            <person name="Ley R."/>
            <person name="Guruge J."/>
            <person name="Turnbaugh P.J."/>
            <person name="Mahowald M."/>
            <person name="Liep D."/>
            <person name="Gordon J."/>
        </authorList>
    </citation>
    <scope>NUCLEOTIDE SEQUENCE</scope>
    <source>
        <strain evidence="13">DSM 15053</strain>
    </source>
</reference>
<dbReference type="InterPro" id="IPR009019">
    <property type="entry name" value="KH_sf_prok-type"/>
</dbReference>
<evidence type="ECO:0000259" key="12">
    <source>
        <dbReference type="PROSITE" id="PS51713"/>
    </source>
</evidence>
<dbReference type="CDD" id="cd04163">
    <property type="entry name" value="Era"/>
    <property type="match status" value="1"/>
</dbReference>
<dbReference type="GO" id="GO:0005525">
    <property type="term" value="F:GTP binding"/>
    <property type="evidence" value="ECO:0007669"/>
    <property type="project" value="UniProtKB-UniRule"/>
</dbReference>
<evidence type="ECO:0000256" key="5">
    <source>
        <dbReference type="ARBA" id="ARBA00022884"/>
    </source>
</evidence>
<dbReference type="Gene3D" id="3.30.300.20">
    <property type="match status" value="1"/>
</dbReference>
<feature type="domain" description="KH type-2" evidence="11">
    <location>
        <begin position="217"/>
        <end position="293"/>
    </location>
</feature>
<feature type="region of interest" description="G2" evidence="9">
    <location>
        <begin position="53"/>
        <end position="57"/>
    </location>
</feature>
<keyword evidence="6 8" id="KW-0342">GTP-binding</keyword>
<dbReference type="InterPro" id="IPR015946">
    <property type="entry name" value="KH_dom-like_a/b"/>
</dbReference>
<dbReference type="SUPFAM" id="SSF54814">
    <property type="entry name" value="Prokaryotic type KH domain (KH-domain type II)"/>
    <property type="match status" value="1"/>
</dbReference>
<dbReference type="CDD" id="cd22534">
    <property type="entry name" value="KH-II_Era"/>
    <property type="match status" value="1"/>
</dbReference>
<dbReference type="GO" id="GO:0005886">
    <property type="term" value="C:plasma membrane"/>
    <property type="evidence" value="ECO:0007669"/>
    <property type="project" value="UniProtKB-SubCell"/>
</dbReference>
<reference evidence="13" key="1">
    <citation type="submission" date="2009-02" db="EMBL/GenBank/DDBJ databases">
        <authorList>
            <person name="Fulton L."/>
            <person name="Clifton S."/>
            <person name="Fulton B."/>
            <person name="Xu J."/>
            <person name="Minx P."/>
            <person name="Pepin K.H."/>
            <person name="Johnson M."/>
            <person name="Bhonagiri V."/>
            <person name="Nash W.E."/>
            <person name="Mardis E.R."/>
            <person name="Wilson R.K."/>
        </authorList>
    </citation>
    <scope>NUCLEOTIDE SEQUENCE [LARGE SCALE GENOMIC DNA]</scope>
    <source>
        <strain evidence="13">DSM 15053</strain>
    </source>
</reference>
<dbReference type="Proteomes" id="UP000004893">
    <property type="component" value="Unassembled WGS sequence"/>
</dbReference>
<dbReference type="GO" id="GO:0005829">
    <property type="term" value="C:cytosol"/>
    <property type="evidence" value="ECO:0007669"/>
    <property type="project" value="TreeGrafter"/>
</dbReference>
<keyword evidence="3 8" id="KW-0690">Ribosome biogenesis</keyword>
<keyword evidence="4 8" id="KW-0547">Nucleotide-binding</keyword>
<evidence type="ECO:0000313" key="14">
    <source>
        <dbReference type="Proteomes" id="UP000004893"/>
    </source>
</evidence>
<dbReference type="InterPro" id="IPR005225">
    <property type="entry name" value="Small_GTP-bd"/>
</dbReference>
<dbReference type="GO" id="GO:0070181">
    <property type="term" value="F:small ribosomal subunit rRNA binding"/>
    <property type="evidence" value="ECO:0007669"/>
    <property type="project" value="UniProtKB-UniRule"/>
</dbReference>
<dbReference type="NCBIfam" id="TIGR00231">
    <property type="entry name" value="small_GTP"/>
    <property type="match status" value="1"/>
</dbReference>
<dbReference type="FunFam" id="3.30.300.20:FF:000003">
    <property type="entry name" value="GTPase Era"/>
    <property type="match status" value="1"/>
</dbReference>
<comment type="subunit">
    <text evidence="8">Monomer.</text>
</comment>
<feature type="binding site" evidence="8">
    <location>
        <begin position="136"/>
        <end position="139"/>
    </location>
    <ligand>
        <name>GTP</name>
        <dbReference type="ChEBI" id="CHEBI:37565"/>
    </ligand>
</feature>
<keyword evidence="8" id="KW-0963">Cytoplasm</keyword>
<comment type="subcellular location">
    <subcellularLocation>
        <location evidence="8">Cytoplasm</location>
    </subcellularLocation>
    <subcellularLocation>
        <location evidence="8">Cell membrane</location>
        <topology evidence="8">Peripheral membrane protein</topology>
    </subcellularLocation>
</comment>
<feature type="region of interest" description="G3" evidence="9">
    <location>
        <begin position="74"/>
        <end position="77"/>
    </location>
</feature>
<keyword evidence="5 8" id="KW-0694">RNA-binding</keyword>
<evidence type="ECO:0000256" key="7">
    <source>
        <dbReference type="ARBA" id="ARBA00023136"/>
    </source>
</evidence>
<evidence type="ECO:0000256" key="1">
    <source>
        <dbReference type="ARBA" id="ARBA00007921"/>
    </source>
</evidence>
<dbReference type="NCBIfam" id="NF000908">
    <property type="entry name" value="PRK00089.1"/>
    <property type="match status" value="1"/>
</dbReference>
<dbReference type="InterPro" id="IPR005662">
    <property type="entry name" value="GTPase_Era-like"/>
</dbReference>
<keyword evidence="14" id="KW-1185">Reference proteome</keyword>